<accession>A0AAN5I621</accession>
<proteinExistence type="inferred from homology"/>
<keyword evidence="7" id="KW-1185">Reference proteome</keyword>
<keyword evidence="4" id="KW-0812">Transmembrane</keyword>
<evidence type="ECO:0000256" key="2">
    <source>
        <dbReference type="ARBA" id="ARBA00022797"/>
    </source>
</evidence>
<comment type="similarity">
    <text evidence="1">Belongs to the peptidase S33 family.</text>
</comment>
<gene>
    <name evidence="6" type="ORF">PMAYCL1PPCAC_23773</name>
</gene>
<feature type="transmembrane region" description="Helical" evidence="4">
    <location>
        <begin position="6"/>
        <end position="22"/>
    </location>
</feature>
<dbReference type="PIRSF" id="PIRSF001112">
    <property type="entry name" value="Epoxide_hydrolase"/>
    <property type="match status" value="1"/>
</dbReference>
<evidence type="ECO:0000256" key="3">
    <source>
        <dbReference type="ARBA" id="ARBA00022801"/>
    </source>
</evidence>
<keyword evidence="4" id="KW-0472">Membrane</keyword>
<protein>
    <recommendedName>
        <fullName evidence="5">Epoxide hydrolase N-terminal domain-containing protein</fullName>
    </recommendedName>
</protein>
<dbReference type="Gene3D" id="3.40.50.1820">
    <property type="entry name" value="alpha/beta hydrolase"/>
    <property type="match status" value="1"/>
</dbReference>
<comment type="caution">
    <text evidence="6">The sequence shown here is derived from an EMBL/GenBank/DDBJ whole genome shotgun (WGS) entry which is preliminary data.</text>
</comment>
<dbReference type="GO" id="GO:0097176">
    <property type="term" value="P:epoxide metabolic process"/>
    <property type="evidence" value="ECO:0007669"/>
    <property type="project" value="TreeGrafter"/>
</dbReference>
<dbReference type="InterPro" id="IPR016292">
    <property type="entry name" value="Epoxide_hydrolase"/>
</dbReference>
<dbReference type="Proteomes" id="UP001328107">
    <property type="component" value="Unassembled WGS sequence"/>
</dbReference>
<evidence type="ECO:0000259" key="5">
    <source>
        <dbReference type="Pfam" id="PF06441"/>
    </source>
</evidence>
<keyword evidence="4" id="KW-1133">Transmembrane helix</keyword>
<evidence type="ECO:0000256" key="4">
    <source>
        <dbReference type="SAM" id="Phobius"/>
    </source>
</evidence>
<feature type="domain" description="Epoxide hydrolase N-terminal" evidence="5">
    <location>
        <begin position="70"/>
        <end position="132"/>
    </location>
</feature>
<name>A0AAN5I621_9BILA</name>
<dbReference type="InterPro" id="IPR029058">
    <property type="entry name" value="AB_hydrolase_fold"/>
</dbReference>
<feature type="transmembrane region" description="Helical" evidence="4">
    <location>
        <begin position="125"/>
        <end position="142"/>
    </location>
</feature>
<feature type="non-terminal residue" evidence="6">
    <location>
        <position position="1"/>
    </location>
</feature>
<evidence type="ECO:0000256" key="1">
    <source>
        <dbReference type="ARBA" id="ARBA00010088"/>
    </source>
</evidence>
<reference evidence="7" key="1">
    <citation type="submission" date="2022-10" db="EMBL/GenBank/DDBJ databases">
        <title>Genome assembly of Pristionchus species.</title>
        <authorList>
            <person name="Yoshida K."/>
            <person name="Sommer R.J."/>
        </authorList>
    </citation>
    <scope>NUCLEOTIDE SEQUENCE [LARGE SCALE GENOMIC DNA]</scope>
    <source>
        <strain evidence="7">RS5460</strain>
    </source>
</reference>
<dbReference type="GO" id="GO:0004301">
    <property type="term" value="F:epoxide hydrolase activity"/>
    <property type="evidence" value="ECO:0007669"/>
    <property type="project" value="TreeGrafter"/>
</dbReference>
<evidence type="ECO:0000313" key="6">
    <source>
        <dbReference type="EMBL" id="GMR53578.1"/>
    </source>
</evidence>
<dbReference type="EMBL" id="BTRK01000005">
    <property type="protein sequence ID" value="GMR53578.1"/>
    <property type="molecule type" value="Genomic_DNA"/>
</dbReference>
<dbReference type="PANTHER" id="PTHR21661:SF16">
    <property type="entry name" value="EPOXIDE HYDROLASE"/>
    <property type="match status" value="1"/>
</dbReference>
<sequence length="403" mass="45983">TLPFIALIPILFYIYLIIPIYINPPNIDKDSFFGSGEAHKDDETVYPYLIDLSTQVREMRRMAQESINEVDEGTFERRIWSFLSDFNWDSHAHFINSFPHYKTQIEGLSIHFIHTEIKHQEKVKVIPILLLPASFSGFWSFIKILPILSNPSRYGFDFGIRDTLVFNVVIPSYPMSLFSDSPSNQTKVDNLSVSRIINKLMTDRLSYSKFFIFGDGGIGSEIASTISTLYPSSVSGLIIRDPTATVQGIRNTLQLYFLRSDSIETKMPLPTHFPRIEDESFAVSLRYIIDRYGESSFSPDLDREITLDEISTSFSFFLLTNSLRSHIDLLDTTLSHSTLHATTTVPTFVISSTISKFHVPKSLLAHTFLNLTRYDEIDGGILYPLSKSTELAKKIFSFVELYV</sequence>
<keyword evidence="3" id="KW-0378">Hydrolase</keyword>
<dbReference type="AlphaFoldDB" id="A0AAN5I621"/>
<dbReference type="InterPro" id="IPR010497">
    <property type="entry name" value="Epoxide_hydro_N"/>
</dbReference>
<keyword evidence="2" id="KW-0058">Aromatic hydrocarbons catabolism</keyword>
<dbReference type="SUPFAM" id="SSF53474">
    <property type="entry name" value="alpha/beta-Hydrolases"/>
    <property type="match status" value="1"/>
</dbReference>
<evidence type="ECO:0000313" key="7">
    <source>
        <dbReference type="Proteomes" id="UP001328107"/>
    </source>
</evidence>
<dbReference type="PANTHER" id="PTHR21661">
    <property type="entry name" value="EPOXIDE HYDROLASE 1-RELATED"/>
    <property type="match status" value="1"/>
</dbReference>
<dbReference type="Pfam" id="PF06441">
    <property type="entry name" value="EHN"/>
    <property type="match status" value="1"/>
</dbReference>
<organism evidence="6 7">
    <name type="scientific">Pristionchus mayeri</name>
    <dbReference type="NCBI Taxonomy" id="1317129"/>
    <lineage>
        <taxon>Eukaryota</taxon>
        <taxon>Metazoa</taxon>
        <taxon>Ecdysozoa</taxon>
        <taxon>Nematoda</taxon>
        <taxon>Chromadorea</taxon>
        <taxon>Rhabditida</taxon>
        <taxon>Rhabditina</taxon>
        <taxon>Diplogasteromorpha</taxon>
        <taxon>Diplogasteroidea</taxon>
        <taxon>Neodiplogasteridae</taxon>
        <taxon>Pristionchus</taxon>
    </lineage>
</organism>